<evidence type="ECO:0000256" key="1">
    <source>
        <dbReference type="SAM" id="MobiDB-lite"/>
    </source>
</evidence>
<feature type="region of interest" description="Disordered" evidence="1">
    <location>
        <begin position="1"/>
        <end position="72"/>
    </location>
</feature>
<dbReference type="AlphaFoldDB" id="A0A4Y2NRH0"/>
<evidence type="ECO:0000313" key="3">
    <source>
        <dbReference type="Proteomes" id="UP000499080"/>
    </source>
</evidence>
<protein>
    <submittedName>
        <fullName evidence="2">Uncharacterized protein</fullName>
    </submittedName>
</protein>
<proteinExistence type="predicted"/>
<organism evidence="2 3">
    <name type="scientific">Araneus ventricosus</name>
    <name type="common">Orbweaver spider</name>
    <name type="synonym">Epeira ventricosa</name>
    <dbReference type="NCBI Taxonomy" id="182803"/>
    <lineage>
        <taxon>Eukaryota</taxon>
        <taxon>Metazoa</taxon>
        <taxon>Ecdysozoa</taxon>
        <taxon>Arthropoda</taxon>
        <taxon>Chelicerata</taxon>
        <taxon>Arachnida</taxon>
        <taxon>Araneae</taxon>
        <taxon>Araneomorphae</taxon>
        <taxon>Entelegynae</taxon>
        <taxon>Araneoidea</taxon>
        <taxon>Araneidae</taxon>
        <taxon>Araneus</taxon>
    </lineage>
</organism>
<dbReference type="EMBL" id="BGPR01009774">
    <property type="protein sequence ID" value="GBN42188.1"/>
    <property type="molecule type" value="Genomic_DNA"/>
</dbReference>
<accession>A0A4Y2NRH0</accession>
<gene>
    <name evidence="2" type="ORF">AVEN_224858_1</name>
</gene>
<sequence>MERTLPKPPDEQQKINSLLEPRPISLEPYFLPVSGGGNDSTAPRQEARKNTVGHAQKMEGQPLAIQSQSPPGEELTIIITHSASQRRFTE</sequence>
<comment type="caution">
    <text evidence="2">The sequence shown here is derived from an EMBL/GenBank/DDBJ whole genome shotgun (WGS) entry which is preliminary data.</text>
</comment>
<dbReference type="Proteomes" id="UP000499080">
    <property type="component" value="Unassembled WGS sequence"/>
</dbReference>
<evidence type="ECO:0000313" key="2">
    <source>
        <dbReference type="EMBL" id="GBN42188.1"/>
    </source>
</evidence>
<reference evidence="2 3" key="1">
    <citation type="journal article" date="2019" name="Sci. Rep.">
        <title>Orb-weaving spider Araneus ventricosus genome elucidates the spidroin gene catalogue.</title>
        <authorList>
            <person name="Kono N."/>
            <person name="Nakamura H."/>
            <person name="Ohtoshi R."/>
            <person name="Moran D.A.P."/>
            <person name="Shinohara A."/>
            <person name="Yoshida Y."/>
            <person name="Fujiwara M."/>
            <person name="Mori M."/>
            <person name="Tomita M."/>
            <person name="Arakawa K."/>
        </authorList>
    </citation>
    <scope>NUCLEOTIDE SEQUENCE [LARGE SCALE GENOMIC DNA]</scope>
</reference>
<feature type="compositionally biased region" description="Basic and acidic residues" evidence="1">
    <location>
        <begin position="1"/>
        <end position="13"/>
    </location>
</feature>
<name>A0A4Y2NRH0_ARAVE</name>
<keyword evidence="3" id="KW-1185">Reference proteome</keyword>